<gene>
    <name evidence="1" type="ORF">rCG_58672</name>
</gene>
<protein>
    <submittedName>
        <fullName evidence="1">RCG58672</fullName>
    </submittedName>
</protein>
<dbReference type="AlphaFoldDB" id="A6JL50"/>
<organism evidence="1 2">
    <name type="scientific">Rattus norvegicus</name>
    <name type="common">Rat</name>
    <dbReference type="NCBI Taxonomy" id="10116"/>
    <lineage>
        <taxon>Eukaryota</taxon>
        <taxon>Metazoa</taxon>
        <taxon>Chordata</taxon>
        <taxon>Craniata</taxon>
        <taxon>Vertebrata</taxon>
        <taxon>Euteleostomi</taxon>
        <taxon>Mammalia</taxon>
        <taxon>Eutheria</taxon>
        <taxon>Euarchontoglires</taxon>
        <taxon>Glires</taxon>
        <taxon>Rodentia</taxon>
        <taxon>Myomorpha</taxon>
        <taxon>Muroidea</taxon>
        <taxon>Muridae</taxon>
        <taxon>Murinae</taxon>
        <taxon>Rattus</taxon>
    </lineage>
</organism>
<accession>A6JL50</accession>
<evidence type="ECO:0000313" key="1">
    <source>
        <dbReference type="EMBL" id="EDM10615.1"/>
    </source>
</evidence>
<sequence length="46" mass="5474">MTIKPDSRQLGMLRQELVFSWDKLLNCLSTIPWPNLKSYRNKQPLN</sequence>
<name>A6JL50_RAT</name>
<proteinExistence type="predicted"/>
<dbReference type="EMBL" id="CH473989">
    <property type="protein sequence ID" value="EDM10615.1"/>
    <property type="molecule type" value="Genomic_DNA"/>
</dbReference>
<reference evidence="2" key="1">
    <citation type="submission" date="2005-09" db="EMBL/GenBank/DDBJ databases">
        <authorList>
            <person name="Mural R.J."/>
            <person name="Li P.W."/>
            <person name="Adams M.D."/>
            <person name="Amanatides P.G."/>
            <person name="Baden-Tillson H."/>
            <person name="Barnstead M."/>
            <person name="Chin S.H."/>
            <person name="Dew I."/>
            <person name="Evans C.A."/>
            <person name="Ferriera S."/>
            <person name="Flanigan M."/>
            <person name="Fosler C."/>
            <person name="Glodek A."/>
            <person name="Gu Z."/>
            <person name="Holt R.A."/>
            <person name="Jennings D."/>
            <person name="Kraft C.L."/>
            <person name="Lu F."/>
            <person name="Nguyen T."/>
            <person name="Nusskern D.R."/>
            <person name="Pfannkoch C.M."/>
            <person name="Sitter C."/>
            <person name="Sutton G.G."/>
            <person name="Venter J.C."/>
            <person name="Wang Z."/>
            <person name="Woodage T."/>
            <person name="Zheng X.H."/>
            <person name="Zhong F."/>
        </authorList>
    </citation>
    <scope>NUCLEOTIDE SEQUENCE [LARGE SCALE GENOMIC DNA]</scope>
    <source>
        <strain>BN</strain>
        <strain evidence="2">Sprague-Dawley</strain>
    </source>
</reference>
<evidence type="ECO:0000313" key="2">
    <source>
        <dbReference type="Proteomes" id="UP000234681"/>
    </source>
</evidence>
<dbReference type="Proteomes" id="UP000234681">
    <property type="component" value="Chromosome 11"/>
</dbReference>
<feature type="non-terminal residue" evidence="1">
    <location>
        <position position="46"/>
    </location>
</feature>